<gene>
    <name evidence="1" type="ORF">C1SCF055_LOCUS5655</name>
</gene>
<name>A0A9P1BQB6_9DINO</name>
<organism evidence="1">
    <name type="scientific">Cladocopium goreaui</name>
    <dbReference type="NCBI Taxonomy" id="2562237"/>
    <lineage>
        <taxon>Eukaryota</taxon>
        <taxon>Sar</taxon>
        <taxon>Alveolata</taxon>
        <taxon>Dinophyceae</taxon>
        <taxon>Suessiales</taxon>
        <taxon>Symbiodiniaceae</taxon>
        <taxon>Cladocopium</taxon>
    </lineage>
</organism>
<accession>A0A9P1BQB6</accession>
<comment type="caution">
    <text evidence="1">The sequence shown here is derived from an EMBL/GenBank/DDBJ whole genome shotgun (WGS) entry which is preliminary data.</text>
</comment>
<sequence>MACRTVATKKVKQELDNQYQKVLIRPANSPGREVSSRKEEEMISCDRSAHIMARRETLGELGNWAGELPQCSTGGLMACEHPKD</sequence>
<keyword evidence="3" id="KW-1185">Reference proteome</keyword>
<dbReference type="EMBL" id="CAMXCT020000347">
    <property type="protein sequence ID" value="CAL1130896.1"/>
    <property type="molecule type" value="Genomic_DNA"/>
</dbReference>
<reference evidence="1" key="1">
    <citation type="submission" date="2022-10" db="EMBL/GenBank/DDBJ databases">
        <authorList>
            <person name="Chen Y."/>
            <person name="Dougan E. K."/>
            <person name="Chan C."/>
            <person name="Rhodes N."/>
            <person name="Thang M."/>
        </authorList>
    </citation>
    <scope>NUCLEOTIDE SEQUENCE</scope>
</reference>
<dbReference type="Proteomes" id="UP001152797">
    <property type="component" value="Unassembled WGS sequence"/>
</dbReference>
<dbReference type="AlphaFoldDB" id="A0A9P1BQB6"/>
<proteinExistence type="predicted"/>
<evidence type="ECO:0000313" key="2">
    <source>
        <dbReference type="EMBL" id="CAL1130896.1"/>
    </source>
</evidence>
<evidence type="ECO:0000313" key="1">
    <source>
        <dbReference type="EMBL" id="CAI3977521.1"/>
    </source>
</evidence>
<protein>
    <submittedName>
        <fullName evidence="1">Uncharacterized protein</fullName>
    </submittedName>
</protein>
<evidence type="ECO:0000313" key="3">
    <source>
        <dbReference type="Proteomes" id="UP001152797"/>
    </source>
</evidence>
<dbReference type="EMBL" id="CAMXCT030000347">
    <property type="protein sequence ID" value="CAL4764833.1"/>
    <property type="molecule type" value="Genomic_DNA"/>
</dbReference>
<reference evidence="2" key="2">
    <citation type="submission" date="2024-04" db="EMBL/GenBank/DDBJ databases">
        <authorList>
            <person name="Chen Y."/>
            <person name="Shah S."/>
            <person name="Dougan E. K."/>
            <person name="Thang M."/>
            <person name="Chan C."/>
        </authorList>
    </citation>
    <scope>NUCLEOTIDE SEQUENCE [LARGE SCALE GENOMIC DNA]</scope>
</reference>
<dbReference type="EMBL" id="CAMXCT010000347">
    <property type="protein sequence ID" value="CAI3977521.1"/>
    <property type="molecule type" value="Genomic_DNA"/>
</dbReference>